<protein>
    <submittedName>
        <fullName evidence="6">ABC transporter substrate binding protein (PQQ-dependent alcohol dehydrogenase system)</fullName>
    </submittedName>
</protein>
<evidence type="ECO:0000256" key="4">
    <source>
        <dbReference type="SAM" id="SignalP"/>
    </source>
</evidence>
<comment type="caution">
    <text evidence="6">The sequence shown here is derived from an EMBL/GenBank/DDBJ whole genome shotgun (WGS) entry which is preliminary data.</text>
</comment>
<dbReference type="AlphaFoldDB" id="A0A2T6B319"/>
<dbReference type="CDD" id="cd06268">
    <property type="entry name" value="PBP1_ABC_transporter_LIVBP-like"/>
    <property type="match status" value="1"/>
</dbReference>
<feature type="domain" description="Leucine-binding protein" evidence="5">
    <location>
        <begin position="60"/>
        <end position="212"/>
    </location>
</feature>
<comment type="similarity">
    <text evidence="1">Belongs to the leucine-binding protein family.</text>
</comment>
<organism evidence="6 7">
    <name type="scientific">Gemmobacter caeni</name>
    <dbReference type="NCBI Taxonomy" id="589035"/>
    <lineage>
        <taxon>Bacteria</taxon>
        <taxon>Pseudomonadati</taxon>
        <taxon>Pseudomonadota</taxon>
        <taxon>Alphaproteobacteria</taxon>
        <taxon>Rhodobacterales</taxon>
        <taxon>Paracoccaceae</taxon>
        <taxon>Gemmobacter</taxon>
    </lineage>
</organism>
<dbReference type="Pfam" id="PF13458">
    <property type="entry name" value="Peripla_BP_6"/>
    <property type="match status" value="1"/>
</dbReference>
<dbReference type="Gene3D" id="3.40.50.2300">
    <property type="match status" value="2"/>
</dbReference>
<feature type="chain" id="PRO_5015569697" evidence="4">
    <location>
        <begin position="28"/>
        <end position="396"/>
    </location>
</feature>
<reference evidence="6 7" key="1">
    <citation type="submission" date="2018-04" db="EMBL/GenBank/DDBJ databases">
        <title>Genomic Encyclopedia of Archaeal and Bacterial Type Strains, Phase II (KMG-II): from individual species to whole genera.</title>
        <authorList>
            <person name="Goeker M."/>
        </authorList>
    </citation>
    <scope>NUCLEOTIDE SEQUENCE [LARGE SCALE GENOMIC DNA]</scope>
    <source>
        <strain evidence="6 7">DSM 21823</strain>
    </source>
</reference>
<evidence type="ECO:0000256" key="3">
    <source>
        <dbReference type="ARBA" id="ARBA00022970"/>
    </source>
</evidence>
<dbReference type="GO" id="GO:0006865">
    <property type="term" value="P:amino acid transport"/>
    <property type="evidence" value="ECO:0007669"/>
    <property type="project" value="UniProtKB-KW"/>
</dbReference>
<dbReference type="RefSeq" id="WP_108128719.1">
    <property type="nucleotide sequence ID" value="NZ_QBKP01000005.1"/>
</dbReference>
<evidence type="ECO:0000313" key="6">
    <source>
        <dbReference type="EMBL" id="PTX50478.1"/>
    </source>
</evidence>
<dbReference type="InterPro" id="IPR022478">
    <property type="entry name" value="ABC_transptr_sub-bd_PQQ"/>
</dbReference>
<dbReference type="Proteomes" id="UP000244224">
    <property type="component" value="Unassembled WGS sequence"/>
</dbReference>
<dbReference type="InterPro" id="IPR028082">
    <property type="entry name" value="Peripla_BP_I"/>
</dbReference>
<evidence type="ECO:0000259" key="5">
    <source>
        <dbReference type="Pfam" id="PF13458"/>
    </source>
</evidence>
<keyword evidence="3" id="KW-0029">Amino-acid transport</keyword>
<evidence type="ECO:0000256" key="1">
    <source>
        <dbReference type="ARBA" id="ARBA00010062"/>
    </source>
</evidence>
<name>A0A2T6B319_9RHOB</name>
<dbReference type="InterPro" id="IPR028081">
    <property type="entry name" value="Leu-bd"/>
</dbReference>
<dbReference type="NCBIfam" id="TIGR03863">
    <property type="entry name" value="PQQ_ABC_bind"/>
    <property type="match status" value="1"/>
</dbReference>
<accession>A0A2T6B319</accession>
<evidence type="ECO:0000256" key="2">
    <source>
        <dbReference type="ARBA" id="ARBA00022729"/>
    </source>
</evidence>
<evidence type="ECO:0000313" key="7">
    <source>
        <dbReference type="Proteomes" id="UP000244224"/>
    </source>
</evidence>
<feature type="signal peptide" evidence="4">
    <location>
        <begin position="1"/>
        <end position="27"/>
    </location>
</feature>
<keyword evidence="3" id="KW-0813">Transport</keyword>
<sequence>MPKKTLCRVAVAAVSGFCLMPASGLHAEPLAVEVVYLRQQEMRPPVLSNLDPVPEDLGIAGAEVAMADNATTGKFLGQTYTLNVIDIAPEGDLPTAARDALAGAGLVLVDGTAAEILAVADMPEAAGKLLFNVASGDEALRSADCRANLLHTIPEDGARTDALMQVLAAKRWSKLAMITGPKPADLAYADHLRRSAAKFGLTLVGEKAWSFDTDLRRAATVELPPFTQDLPDHDVLLVADETDDFGRYVENNTWLPRPIAGSEGLEPQGWTHVMEQWGAVQLQNRFEQTAGRDMRSRDYAAWTAVRAIGEAVTRTGSADPATLRGYMLSDAFQLDGFKGRGLSFRSWNGQLRQPIAVANARALVTLAPVEGFLHQRNETDTLGLDEPESQCHAFTE</sequence>
<dbReference type="PANTHER" id="PTHR30483">
    <property type="entry name" value="LEUCINE-SPECIFIC-BINDING PROTEIN"/>
    <property type="match status" value="1"/>
</dbReference>
<dbReference type="SUPFAM" id="SSF53822">
    <property type="entry name" value="Periplasmic binding protein-like I"/>
    <property type="match status" value="1"/>
</dbReference>
<dbReference type="PANTHER" id="PTHR30483:SF6">
    <property type="entry name" value="PERIPLASMIC BINDING PROTEIN OF ABC TRANSPORTER FOR NATURAL AMINO ACIDS"/>
    <property type="match status" value="1"/>
</dbReference>
<proteinExistence type="inferred from homology"/>
<dbReference type="InterPro" id="IPR051010">
    <property type="entry name" value="BCAA_transport"/>
</dbReference>
<dbReference type="OrthoDB" id="5341635at2"/>
<keyword evidence="7" id="KW-1185">Reference proteome</keyword>
<dbReference type="EMBL" id="QBKP01000005">
    <property type="protein sequence ID" value="PTX50478.1"/>
    <property type="molecule type" value="Genomic_DNA"/>
</dbReference>
<gene>
    <name evidence="6" type="ORF">C8N34_105122</name>
</gene>
<keyword evidence="2 4" id="KW-0732">Signal</keyword>